<organism evidence="1 2">
    <name type="scientific">Streptomyces candidus</name>
    <dbReference type="NCBI Taxonomy" id="67283"/>
    <lineage>
        <taxon>Bacteria</taxon>
        <taxon>Bacillati</taxon>
        <taxon>Actinomycetota</taxon>
        <taxon>Actinomycetes</taxon>
        <taxon>Kitasatosporales</taxon>
        <taxon>Streptomycetaceae</taxon>
        <taxon>Streptomyces</taxon>
    </lineage>
</organism>
<dbReference type="AlphaFoldDB" id="A0A7X0LS52"/>
<evidence type="ECO:0000313" key="1">
    <source>
        <dbReference type="EMBL" id="MBB6438822.1"/>
    </source>
</evidence>
<dbReference type="EMBL" id="JACHEM010000015">
    <property type="protein sequence ID" value="MBB6438822.1"/>
    <property type="molecule type" value="Genomic_DNA"/>
</dbReference>
<keyword evidence="2" id="KW-1185">Reference proteome</keyword>
<accession>A0A7X0LS52</accession>
<comment type="caution">
    <text evidence="1">The sequence shown here is derived from an EMBL/GenBank/DDBJ whole genome shotgun (WGS) entry which is preliminary data.</text>
</comment>
<gene>
    <name evidence="1" type="ORF">HNQ79_005334</name>
</gene>
<sequence length="85" mass="9370">MDEFELLDPWSIEMLAPIVVAGEGPMACPGCAAVTGFSAGGRWGDLVRMRCRCGRDWLPFEDDPELSRELMKELIIAAQSEDRPG</sequence>
<dbReference type="Proteomes" id="UP000540423">
    <property type="component" value="Unassembled WGS sequence"/>
</dbReference>
<protein>
    <submittedName>
        <fullName evidence="1">Uncharacterized protein</fullName>
    </submittedName>
</protein>
<dbReference type="RefSeq" id="WP_185035254.1">
    <property type="nucleotide sequence ID" value="NZ_BNBN01000012.1"/>
</dbReference>
<name>A0A7X0LS52_9ACTN</name>
<reference evidence="1 2" key="1">
    <citation type="submission" date="2020-08" db="EMBL/GenBank/DDBJ databases">
        <title>Genomic Encyclopedia of Type Strains, Phase IV (KMG-IV): sequencing the most valuable type-strain genomes for metagenomic binning, comparative biology and taxonomic classification.</title>
        <authorList>
            <person name="Goeker M."/>
        </authorList>
    </citation>
    <scope>NUCLEOTIDE SEQUENCE [LARGE SCALE GENOMIC DNA]</scope>
    <source>
        <strain evidence="1 2">DSM 40141</strain>
    </source>
</reference>
<proteinExistence type="predicted"/>
<evidence type="ECO:0000313" key="2">
    <source>
        <dbReference type="Proteomes" id="UP000540423"/>
    </source>
</evidence>